<sequence length="265" mass="28971">MTARALPETCCPDQRTLWLWPARAIYLGPSFDLDAHSGSVHCFALGVDAPFDLHSAETGRRRTRSAFIPARTEHHIVATGRVLFSYADSLDVRDHMTEHSSTVAFTHRDELALLQHLQHARPGSPEFIRGHLDRGTAIDERIRAATQTLQADPARVVSAAALAAEVNLSTSRFLHLFAQHTGTSFRRYRLWARMTKVGHAISTGANITTAATDAGFASANHFSDTFHAMFGLTATALLAAGTRVVIQDNAAAEPPHAESRPHNRP</sequence>
<dbReference type="SUPFAM" id="SSF46689">
    <property type="entry name" value="Homeodomain-like"/>
    <property type="match status" value="1"/>
</dbReference>
<dbReference type="Proteomes" id="UP000192674">
    <property type="component" value="Unassembled WGS sequence"/>
</dbReference>
<keyword evidence="6" id="KW-1185">Reference proteome</keyword>
<dbReference type="PROSITE" id="PS01124">
    <property type="entry name" value="HTH_ARAC_FAMILY_2"/>
    <property type="match status" value="1"/>
</dbReference>
<dbReference type="SMART" id="SM00342">
    <property type="entry name" value="HTH_ARAC"/>
    <property type="match status" value="1"/>
</dbReference>
<evidence type="ECO:0000256" key="2">
    <source>
        <dbReference type="ARBA" id="ARBA00023125"/>
    </source>
</evidence>
<keyword evidence="2 5" id="KW-0238">DNA-binding</keyword>
<dbReference type="GO" id="GO:0043565">
    <property type="term" value="F:sequence-specific DNA binding"/>
    <property type="evidence" value="ECO:0007669"/>
    <property type="project" value="InterPro"/>
</dbReference>
<evidence type="ECO:0000313" key="5">
    <source>
        <dbReference type="EMBL" id="SMC65997.1"/>
    </source>
</evidence>
<evidence type="ECO:0000256" key="3">
    <source>
        <dbReference type="ARBA" id="ARBA00023163"/>
    </source>
</evidence>
<dbReference type="InterPro" id="IPR050204">
    <property type="entry name" value="AraC_XylS_family_regulators"/>
</dbReference>
<feature type="domain" description="HTH araC/xylS-type" evidence="4">
    <location>
        <begin position="143"/>
        <end position="240"/>
    </location>
</feature>
<organism evidence="5 6">
    <name type="scientific">Kibdelosporangium aridum</name>
    <dbReference type="NCBI Taxonomy" id="2030"/>
    <lineage>
        <taxon>Bacteria</taxon>
        <taxon>Bacillati</taxon>
        <taxon>Actinomycetota</taxon>
        <taxon>Actinomycetes</taxon>
        <taxon>Pseudonocardiales</taxon>
        <taxon>Pseudonocardiaceae</taxon>
        <taxon>Kibdelosporangium</taxon>
    </lineage>
</organism>
<dbReference type="AlphaFoldDB" id="A0A1W2AZ31"/>
<keyword evidence="1" id="KW-0805">Transcription regulation</keyword>
<proteinExistence type="predicted"/>
<name>A0A1W2AZ31_KIBAR</name>
<evidence type="ECO:0000256" key="1">
    <source>
        <dbReference type="ARBA" id="ARBA00023015"/>
    </source>
</evidence>
<dbReference type="EMBL" id="FWXV01000001">
    <property type="protein sequence ID" value="SMC65997.1"/>
    <property type="molecule type" value="Genomic_DNA"/>
</dbReference>
<dbReference type="RefSeq" id="WP_235038448.1">
    <property type="nucleotide sequence ID" value="NZ_FWXV01000001.1"/>
</dbReference>
<dbReference type="InterPro" id="IPR009057">
    <property type="entry name" value="Homeodomain-like_sf"/>
</dbReference>
<keyword evidence="3" id="KW-0804">Transcription</keyword>
<accession>A0A1W2AZ31</accession>
<dbReference type="InterPro" id="IPR018060">
    <property type="entry name" value="HTH_AraC"/>
</dbReference>
<reference evidence="5 6" key="1">
    <citation type="submission" date="2017-04" db="EMBL/GenBank/DDBJ databases">
        <authorList>
            <person name="Afonso C.L."/>
            <person name="Miller P.J."/>
            <person name="Scott M.A."/>
            <person name="Spackman E."/>
            <person name="Goraichik I."/>
            <person name="Dimitrov K.M."/>
            <person name="Suarez D.L."/>
            <person name="Swayne D.E."/>
        </authorList>
    </citation>
    <scope>NUCLEOTIDE SEQUENCE [LARGE SCALE GENOMIC DNA]</scope>
    <source>
        <strain evidence="5 6">DSM 43828</strain>
    </source>
</reference>
<gene>
    <name evidence="5" type="ORF">SAMN05661093_01220</name>
</gene>
<protein>
    <submittedName>
        <fullName evidence="5">AraC-type DNA-binding protein</fullName>
    </submittedName>
</protein>
<evidence type="ECO:0000259" key="4">
    <source>
        <dbReference type="PROSITE" id="PS01124"/>
    </source>
</evidence>
<dbReference type="Pfam" id="PF12833">
    <property type="entry name" value="HTH_18"/>
    <property type="match status" value="1"/>
</dbReference>
<dbReference type="PANTHER" id="PTHR46796">
    <property type="entry name" value="HTH-TYPE TRANSCRIPTIONAL ACTIVATOR RHAS-RELATED"/>
    <property type="match status" value="1"/>
</dbReference>
<dbReference type="GO" id="GO:0003700">
    <property type="term" value="F:DNA-binding transcription factor activity"/>
    <property type="evidence" value="ECO:0007669"/>
    <property type="project" value="InterPro"/>
</dbReference>
<evidence type="ECO:0000313" key="6">
    <source>
        <dbReference type="Proteomes" id="UP000192674"/>
    </source>
</evidence>
<dbReference type="Gene3D" id="1.10.10.60">
    <property type="entry name" value="Homeodomain-like"/>
    <property type="match status" value="1"/>
</dbReference>